<reference evidence="7" key="1">
    <citation type="submission" date="2021-02" db="EMBL/GenBank/DDBJ databases">
        <authorList>
            <person name="Nowell W R."/>
        </authorList>
    </citation>
    <scope>NUCLEOTIDE SEQUENCE</scope>
</reference>
<proteinExistence type="predicted"/>
<dbReference type="EMBL" id="CAJOAY010000887">
    <property type="protein sequence ID" value="CAF3754239.1"/>
    <property type="molecule type" value="Genomic_DNA"/>
</dbReference>
<dbReference type="EMBL" id="CAJOBB010001832">
    <property type="protein sequence ID" value="CAF3909053.1"/>
    <property type="molecule type" value="Genomic_DNA"/>
</dbReference>
<dbReference type="Proteomes" id="UP000663844">
    <property type="component" value="Unassembled WGS sequence"/>
</dbReference>
<name>A0A814PCH3_9BILA</name>
<dbReference type="GO" id="GO:0004930">
    <property type="term" value="F:G protein-coupled receptor activity"/>
    <property type="evidence" value="ECO:0007669"/>
    <property type="project" value="InterPro"/>
</dbReference>
<dbReference type="Proteomes" id="UP000663860">
    <property type="component" value="Unassembled WGS sequence"/>
</dbReference>
<dbReference type="EMBL" id="CAJNON010000237">
    <property type="protein sequence ID" value="CAF1131395.1"/>
    <property type="molecule type" value="Genomic_DNA"/>
</dbReference>
<keyword evidence="3 5" id="KW-1133">Transmembrane helix</keyword>
<accession>A0A814PCH3</accession>
<comment type="subcellular location">
    <subcellularLocation>
        <location evidence="1">Membrane</location>
    </subcellularLocation>
</comment>
<dbReference type="InterPro" id="IPR000276">
    <property type="entry name" value="GPCR_Rhodpsn"/>
</dbReference>
<sequence length="172" mass="20305">MVICLTWILGIIYPLVFLFTNNIVYDIDNQLCQVPLRFSFSIIYAALFNYLIPLSMTMFIYFRLVQNVKEMSKRVTSTYILSRAQRELKMVQHTIFIMISLVFLGIPYTIFILMSFFNDVPKYHFRVAYIFIDTSLILMMMILFQFNTPLKSSTMKRINPQTNVVLAMTIQN</sequence>
<evidence type="ECO:0000256" key="3">
    <source>
        <dbReference type="ARBA" id="ARBA00022989"/>
    </source>
</evidence>
<evidence type="ECO:0000313" key="11">
    <source>
        <dbReference type="EMBL" id="CAF3754239.1"/>
    </source>
</evidence>
<evidence type="ECO:0000313" key="12">
    <source>
        <dbReference type="EMBL" id="CAF3909053.1"/>
    </source>
</evidence>
<dbReference type="SUPFAM" id="SSF81321">
    <property type="entry name" value="Family A G protein-coupled receptor-like"/>
    <property type="match status" value="1"/>
</dbReference>
<evidence type="ECO:0000256" key="2">
    <source>
        <dbReference type="ARBA" id="ARBA00022692"/>
    </source>
</evidence>
<dbReference type="GO" id="GO:0016020">
    <property type="term" value="C:membrane"/>
    <property type="evidence" value="ECO:0007669"/>
    <property type="project" value="UniProtKB-SubCell"/>
</dbReference>
<feature type="transmembrane region" description="Helical" evidence="5">
    <location>
        <begin position="123"/>
        <end position="146"/>
    </location>
</feature>
<feature type="domain" description="G-protein coupled receptors family 1 profile" evidence="6">
    <location>
        <begin position="1"/>
        <end position="143"/>
    </location>
</feature>
<evidence type="ECO:0000313" key="13">
    <source>
        <dbReference type="Proteomes" id="UP000663860"/>
    </source>
</evidence>
<dbReference type="CDD" id="cd00637">
    <property type="entry name" value="7tm_classA_rhodopsin-like"/>
    <property type="match status" value="1"/>
</dbReference>
<dbReference type="EMBL" id="CAJNOG010000270">
    <property type="protein sequence ID" value="CAF1133573.1"/>
    <property type="molecule type" value="Genomic_DNA"/>
</dbReference>
<feature type="transmembrane region" description="Helical" evidence="5">
    <location>
        <begin position="95"/>
        <end position="117"/>
    </location>
</feature>
<dbReference type="Gene3D" id="1.20.1070.10">
    <property type="entry name" value="Rhodopsin 7-helix transmembrane proteins"/>
    <property type="match status" value="1"/>
</dbReference>
<evidence type="ECO:0000256" key="4">
    <source>
        <dbReference type="ARBA" id="ARBA00023136"/>
    </source>
</evidence>
<dbReference type="AlphaFoldDB" id="A0A814PCH3"/>
<evidence type="ECO:0000313" key="7">
    <source>
        <dbReference type="EMBL" id="CAF1102829.1"/>
    </source>
</evidence>
<evidence type="ECO:0000259" key="6">
    <source>
        <dbReference type="PROSITE" id="PS50262"/>
    </source>
</evidence>
<dbReference type="InterPro" id="IPR017452">
    <property type="entry name" value="GPCR_Rhodpsn_7TM"/>
</dbReference>
<dbReference type="Proteomes" id="UP000663891">
    <property type="component" value="Unassembled WGS sequence"/>
</dbReference>
<dbReference type="Pfam" id="PF00001">
    <property type="entry name" value="7tm_1"/>
    <property type="match status" value="1"/>
</dbReference>
<dbReference type="Proteomes" id="UP000663881">
    <property type="component" value="Unassembled WGS sequence"/>
</dbReference>
<feature type="transmembrane region" description="Helical" evidence="5">
    <location>
        <begin position="42"/>
        <end position="64"/>
    </location>
</feature>
<comment type="caution">
    <text evidence="7">The sequence shown here is derived from an EMBL/GenBank/DDBJ whole genome shotgun (WGS) entry which is preliminary data.</text>
</comment>
<evidence type="ECO:0000313" key="8">
    <source>
        <dbReference type="EMBL" id="CAF1131395.1"/>
    </source>
</evidence>
<keyword evidence="2 5" id="KW-0812">Transmembrane</keyword>
<dbReference type="Proteomes" id="UP000663845">
    <property type="component" value="Unassembled WGS sequence"/>
</dbReference>
<evidence type="ECO:0000313" key="10">
    <source>
        <dbReference type="EMBL" id="CAF3679084.1"/>
    </source>
</evidence>
<evidence type="ECO:0000256" key="5">
    <source>
        <dbReference type="SAM" id="Phobius"/>
    </source>
</evidence>
<dbReference type="EMBL" id="CAJNOE010000264">
    <property type="protein sequence ID" value="CAF1102829.1"/>
    <property type="molecule type" value="Genomic_DNA"/>
</dbReference>
<dbReference type="EMBL" id="CAJOAZ010000586">
    <property type="protein sequence ID" value="CAF3679084.1"/>
    <property type="molecule type" value="Genomic_DNA"/>
</dbReference>
<dbReference type="OrthoDB" id="10055534at2759"/>
<evidence type="ECO:0000256" key="1">
    <source>
        <dbReference type="ARBA" id="ARBA00004370"/>
    </source>
</evidence>
<dbReference type="Proteomes" id="UP000663868">
    <property type="component" value="Unassembled WGS sequence"/>
</dbReference>
<evidence type="ECO:0000313" key="9">
    <source>
        <dbReference type="EMBL" id="CAF1133573.1"/>
    </source>
</evidence>
<dbReference type="PROSITE" id="PS50262">
    <property type="entry name" value="G_PROTEIN_RECEP_F1_2"/>
    <property type="match status" value="1"/>
</dbReference>
<organism evidence="7 13">
    <name type="scientific">Adineta steineri</name>
    <dbReference type="NCBI Taxonomy" id="433720"/>
    <lineage>
        <taxon>Eukaryota</taxon>
        <taxon>Metazoa</taxon>
        <taxon>Spiralia</taxon>
        <taxon>Gnathifera</taxon>
        <taxon>Rotifera</taxon>
        <taxon>Eurotatoria</taxon>
        <taxon>Bdelloidea</taxon>
        <taxon>Adinetida</taxon>
        <taxon>Adinetidae</taxon>
        <taxon>Adineta</taxon>
    </lineage>
</organism>
<protein>
    <recommendedName>
        <fullName evidence="6">G-protein coupled receptors family 1 profile domain-containing protein</fullName>
    </recommendedName>
</protein>
<gene>
    <name evidence="7" type="ORF">IZO911_LOCUS23144</name>
    <name evidence="9" type="ORF">JYZ213_LOCUS23156</name>
    <name evidence="12" type="ORF">KXQ929_LOCUS23246</name>
    <name evidence="11" type="ORF">OKA104_LOCUS15866</name>
    <name evidence="10" type="ORF">OXD698_LOCUS10787</name>
    <name evidence="8" type="ORF">VCS650_LOCUS21752</name>
</gene>
<keyword evidence="4 5" id="KW-0472">Membrane</keyword>